<dbReference type="Pfam" id="PF13407">
    <property type="entry name" value="Peripla_BP_4"/>
    <property type="match status" value="1"/>
</dbReference>
<dbReference type="RefSeq" id="WP_183859065.1">
    <property type="nucleotide sequence ID" value="NZ_JACHFH010000003.1"/>
</dbReference>
<dbReference type="Pfam" id="PF00356">
    <property type="entry name" value="LacI"/>
    <property type="match status" value="1"/>
</dbReference>
<evidence type="ECO:0000313" key="6">
    <source>
        <dbReference type="Proteomes" id="UP000559117"/>
    </source>
</evidence>
<proteinExistence type="predicted"/>
<dbReference type="SUPFAM" id="SSF53822">
    <property type="entry name" value="Periplasmic binding protein-like I"/>
    <property type="match status" value="1"/>
</dbReference>
<reference evidence="5 6" key="1">
    <citation type="submission" date="2020-08" db="EMBL/GenBank/DDBJ databases">
        <title>Genomic Encyclopedia of Type Strains, Phase IV (KMG-IV): sequencing the most valuable type-strain genomes for metagenomic binning, comparative biology and taxonomic classification.</title>
        <authorList>
            <person name="Goeker M."/>
        </authorList>
    </citation>
    <scope>NUCLEOTIDE SEQUENCE [LARGE SCALE GENOMIC DNA]</scope>
    <source>
        <strain evidence="5 6">DSM 24661</strain>
    </source>
</reference>
<keyword evidence="2" id="KW-0238">DNA-binding</keyword>
<dbReference type="GO" id="GO:0000976">
    <property type="term" value="F:transcription cis-regulatory region binding"/>
    <property type="evidence" value="ECO:0007669"/>
    <property type="project" value="TreeGrafter"/>
</dbReference>
<evidence type="ECO:0000259" key="4">
    <source>
        <dbReference type="PROSITE" id="PS50932"/>
    </source>
</evidence>
<dbReference type="InterPro" id="IPR028082">
    <property type="entry name" value="Peripla_BP_I"/>
</dbReference>
<keyword evidence="3" id="KW-0804">Transcription</keyword>
<dbReference type="SMART" id="SM00354">
    <property type="entry name" value="HTH_LACI"/>
    <property type="match status" value="1"/>
</dbReference>
<dbReference type="EMBL" id="JACHFH010000003">
    <property type="protein sequence ID" value="MBB5335237.1"/>
    <property type="molecule type" value="Genomic_DNA"/>
</dbReference>
<dbReference type="Gene3D" id="3.40.50.2300">
    <property type="match status" value="2"/>
</dbReference>
<keyword evidence="6" id="KW-1185">Reference proteome</keyword>
<dbReference type="InterPro" id="IPR000843">
    <property type="entry name" value="HTH_LacI"/>
</dbReference>
<dbReference type="PROSITE" id="PS50932">
    <property type="entry name" value="HTH_LACI_2"/>
    <property type="match status" value="1"/>
</dbReference>
<evidence type="ECO:0000256" key="3">
    <source>
        <dbReference type="ARBA" id="ARBA00023163"/>
    </source>
</evidence>
<dbReference type="InterPro" id="IPR010982">
    <property type="entry name" value="Lambda_DNA-bd_dom_sf"/>
</dbReference>
<dbReference type="CDD" id="cd06307">
    <property type="entry name" value="PBP1_sugar_binding"/>
    <property type="match status" value="1"/>
</dbReference>
<dbReference type="Proteomes" id="UP000559117">
    <property type="component" value="Unassembled WGS sequence"/>
</dbReference>
<dbReference type="CDD" id="cd01392">
    <property type="entry name" value="HTH_LacI"/>
    <property type="match status" value="1"/>
</dbReference>
<feature type="domain" description="HTH lacI-type" evidence="4">
    <location>
        <begin position="2"/>
        <end position="56"/>
    </location>
</feature>
<comment type="caution">
    <text evidence="5">The sequence shown here is derived from an EMBL/GenBank/DDBJ whole genome shotgun (WGS) entry which is preliminary data.</text>
</comment>
<protein>
    <submittedName>
        <fullName evidence="5">LacI family transcriptional regulator</fullName>
    </submittedName>
</protein>
<dbReference type="Gene3D" id="1.10.260.40">
    <property type="entry name" value="lambda repressor-like DNA-binding domains"/>
    <property type="match status" value="1"/>
</dbReference>
<dbReference type="AlphaFoldDB" id="A0A840UI56"/>
<dbReference type="PANTHER" id="PTHR30146">
    <property type="entry name" value="LACI-RELATED TRANSCRIPTIONAL REPRESSOR"/>
    <property type="match status" value="1"/>
</dbReference>
<organism evidence="5 6">
    <name type="scientific">Pectinatus brassicae</name>
    <dbReference type="NCBI Taxonomy" id="862415"/>
    <lineage>
        <taxon>Bacteria</taxon>
        <taxon>Bacillati</taxon>
        <taxon>Bacillota</taxon>
        <taxon>Negativicutes</taxon>
        <taxon>Selenomonadales</taxon>
        <taxon>Selenomonadaceae</taxon>
        <taxon>Pectinatus</taxon>
    </lineage>
</organism>
<dbReference type="PANTHER" id="PTHR30146:SF109">
    <property type="entry name" value="HTH-TYPE TRANSCRIPTIONAL REGULATOR GALS"/>
    <property type="match status" value="1"/>
</dbReference>
<dbReference type="InterPro" id="IPR025997">
    <property type="entry name" value="SBP_2_dom"/>
</dbReference>
<dbReference type="GO" id="GO:0003700">
    <property type="term" value="F:DNA-binding transcription factor activity"/>
    <property type="evidence" value="ECO:0007669"/>
    <property type="project" value="TreeGrafter"/>
</dbReference>
<evidence type="ECO:0000256" key="1">
    <source>
        <dbReference type="ARBA" id="ARBA00023015"/>
    </source>
</evidence>
<keyword evidence="1" id="KW-0805">Transcription regulation</keyword>
<gene>
    <name evidence="5" type="ORF">HNR32_000357</name>
</gene>
<accession>A0A840UI56</accession>
<evidence type="ECO:0000313" key="5">
    <source>
        <dbReference type="EMBL" id="MBB5335237.1"/>
    </source>
</evidence>
<dbReference type="SUPFAM" id="SSF47413">
    <property type="entry name" value="lambda repressor-like DNA-binding domains"/>
    <property type="match status" value="1"/>
</dbReference>
<name>A0A840UI56_9FIRM</name>
<evidence type="ECO:0000256" key="2">
    <source>
        <dbReference type="ARBA" id="ARBA00023125"/>
    </source>
</evidence>
<sequence>MVTIKQIADLCGVSRGTVDRVLNDRGNVKPQTRELVLNMAKQVGYKPNPAGKALAARKHNPVVGIVLPSQGNPFFDEVINGIKTAATKYEIYGLKVLWKNMHGYNTNLQCQIMDEMKGKINALIISPIDAPCIIDKINEFVSAGILVITLNTDVDKSNRHCYVGSDYLNGGETAGALLPMIMPSPTNIGVIMGSSKILGHRQRLAGFKKKIEAHTGFNIIGIEENDDDDIISYDKTKALLENAPQTNALFIVAAGVYGACRAVLSLHKEKDITIIAFDTVPTTVEMMHKNIIRAAIYQHPYRQGQRSMQLAFDYLVNGIDPEREMYIMKNEIKIVENL</sequence>